<dbReference type="Gramene" id="A09p77860.2_BraZ1">
    <property type="protein sequence ID" value="A09p77860.2_BraZ1.CDS"/>
    <property type="gene ID" value="A09g77860.2_BraZ1"/>
</dbReference>
<keyword evidence="9 22" id="KW-0812">Transmembrane</keyword>
<dbReference type="Gene3D" id="3.30.470.10">
    <property type="match status" value="1"/>
</dbReference>
<dbReference type="FunFam" id="3.30.470.10:FF:000003">
    <property type="entry name" value="Branched-chain-amino-acid aminotransferase"/>
    <property type="match status" value="1"/>
</dbReference>
<dbReference type="InterPro" id="IPR013057">
    <property type="entry name" value="AA_transpt_TM"/>
</dbReference>
<protein>
    <recommendedName>
        <fullName evidence="21">Branched-chain-amino-acid aminotransferase</fullName>
        <ecNumber evidence="21">2.6.1.42</ecNumber>
    </recommendedName>
</protein>
<dbReference type="CDD" id="cd01557">
    <property type="entry name" value="BCAT_beta_family"/>
    <property type="match status" value="1"/>
</dbReference>
<comment type="catalytic activity">
    <reaction evidence="21">
        <text>L-leucine + 2-oxoglutarate = 4-methyl-2-oxopentanoate + L-glutamate</text>
        <dbReference type="Rhea" id="RHEA:18321"/>
        <dbReference type="ChEBI" id="CHEBI:16810"/>
        <dbReference type="ChEBI" id="CHEBI:17865"/>
        <dbReference type="ChEBI" id="CHEBI:29985"/>
        <dbReference type="ChEBI" id="CHEBI:57427"/>
        <dbReference type="EC" id="2.6.1.42"/>
    </reaction>
</comment>
<dbReference type="Pfam" id="PF01063">
    <property type="entry name" value="Aminotran_4"/>
    <property type="match status" value="1"/>
</dbReference>
<evidence type="ECO:0000256" key="10">
    <source>
        <dbReference type="ARBA" id="ARBA00022737"/>
    </source>
</evidence>
<evidence type="ECO:0000256" key="3">
    <source>
        <dbReference type="ARBA" id="ARBA00007495"/>
    </source>
</evidence>
<dbReference type="GO" id="GO:0004084">
    <property type="term" value="F:branched-chain-amino-acid transaminase activity"/>
    <property type="evidence" value="ECO:0007669"/>
    <property type="project" value="UniProtKB-EC"/>
</dbReference>
<dbReference type="FunFam" id="3.20.10.10:FF:000003">
    <property type="entry name" value="Branched-chain-amino-acid aminotransferase"/>
    <property type="match status" value="1"/>
</dbReference>
<comment type="cofactor">
    <cofactor evidence="1 20">
        <name>pyridoxal 5'-phosphate</name>
        <dbReference type="ChEBI" id="CHEBI:597326"/>
    </cofactor>
</comment>
<comment type="catalytic activity">
    <reaction evidence="21">
        <text>L-valine + 2-oxoglutarate = 3-methyl-2-oxobutanoate + L-glutamate</text>
        <dbReference type="Rhea" id="RHEA:24813"/>
        <dbReference type="ChEBI" id="CHEBI:11851"/>
        <dbReference type="ChEBI" id="CHEBI:16810"/>
        <dbReference type="ChEBI" id="CHEBI:29985"/>
        <dbReference type="ChEBI" id="CHEBI:57762"/>
        <dbReference type="EC" id="2.6.1.42"/>
    </reaction>
</comment>
<evidence type="ECO:0000313" key="25">
    <source>
        <dbReference type="Proteomes" id="UP000694005"/>
    </source>
</evidence>
<feature type="transmembrane region" description="Helical" evidence="22">
    <location>
        <begin position="609"/>
        <end position="631"/>
    </location>
</feature>
<dbReference type="Proteomes" id="UP000694005">
    <property type="component" value="Chromosome A09"/>
</dbReference>
<keyword evidence="21" id="KW-0028">Amino-acid biosynthesis</keyword>
<dbReference type="SUPFAM" id="SSF49785">
    <property type="entry name" value="Galactose-binding domain-like"/>
    <property type="match status" value="4"/>
</dbReference>
<feature type="transmembrane region" description="Helical" evidence="22">
    <location>
        <begin position="980"/>
        <end position="999"/>
    </location>
</feature>
<dbReference type="NCBIfam" id="NF009897">
    <property type="entry name" value="PRK13357.1"/>
    <property type="match status" value="1"/>
</dbReference>
<keyword evidence="21" id="KW-0100">Branched-chain amino acid biosynthesis</keyword>
<organism evidence="24 25">
    <name type="scientific">Brassica campestris</name>
    <name type="common">Field mustard</name>
    <dbReference type="NCBI Taxonomy" id="3711"/>
    <lineage>
        <taxon>Eukaryota</taxon>
        <taxon>Viridiplantae</taxon>
        <taxon>Streptophyta</taxon>
        <taxon>Embryophyta</taxon>
        <taxon>Tracheophyta</taxon>
        <taxon>Spermatophyta</taxon>
        <taxon>Magnoliopsida</taxon>
        <taxon>eudicotyledons</taxon>
        <taxon>Gunneridae</taxon>
        <taxon>Pentapetalae</taxon>
        <taxon>rosids</taxon>
        <taxon>malvids</taxon>
        <taxon>Brassicales</taxon>
        <taxon>Brassicaceae</taxon>
        <taxon>Brassiceae</taxon>
        <taxon>Brassica</taxon>
    </lineage>
</organism>
<keyword evidence="12 20" id="KW-0663">Pyridoxal phosphate</keyword>
<dbReference type="InterPro" id="IPR033939">
    <property type="entry name" value="BCAT_family"/>
</dbReference>
<keyword evidence="14 22" id="KW-1133">Transmembrane helix</keyword>
<dbReference type="PANTHER" id="PTHR31490:SF58">
    <property type="entry name" value="ENDO-1,4-BETA-XYLANASE 2"/>
    <property type="match status" value="1"/>
</dbReference>
<keyword evidence="17" id="KW-0326">Glycosidase</keyword>
<feature type="transmembrane region" description="Helical" evidence="22">
    <location>
        <begin position="198"/>
        <end position="223"/>
    </location>
</feature>
<keyword evidence="18" id="KW-0624">Polysaccharide degradation</keyword>
<evidence type="ECO:0000256" key="14">
    <source>
        <dbReference type="ARBA" id="ARBA00022989"/>
    </source>
</evidence>
<dbReference type="GO" id="GO:0008652">
    <property type="term" value="P:amino acid biosynthetic process"/>
    <property type="evidence" value="ECO:0007669"/>
    <property type="project" value="UniProtKB-KW"/>
</dbReference>
<dbReference type="Pfam" id="PF02018">
    <property type="entry name" value="CBM_4_9"/>
    <property type="match status" value="4"/>
</dbReference>
<evidence type="ECO:0000256" key="16">
    <source>
        <dbReference type="ARBA" id="ARBA00023277"/>
    </source>
</evidence>
<dbReference type="GO" id="GO:0005737">
    <property type="term" value="C:cytoplasm"/>
    <property type="evidence" value="ECO:0007669"/>
    <property type="project" value="UniProtKB-ARBA"/>
</dbReference>
<feature type="transmembrane region" description="Helical" evidence="22">
    <location>
        <begin position="1039"/>
        <end position="1060"/>
    </location>
</feature>
<dbReference type="Gene3D" id="3.20.10.10">
    <property type="entry name" value="D-amino Acid Aminotransferase, subunit A, domain 2"/>
    <property type="match status" value="1"/>
</dbReference>
<feature type="transmembrane region" description="Helical" evidence="22">
    <location>
        <begin position="338"/>
        <end position="359"/>
    </location>
</feature>
<feature type="domain" description="GH10" evidence="23">
    <location>
        <begin position="1982"/>
        <end position="2277"/>
    </location>
</feature>
<feature type="transmembrane region" description="Helical" evidence="22">
    <location>
        <begin position="133"/>
        <end position="154"/>
    </location>
</feature>
<evidence type="ECO:0000256" key="6">
    <source>
        <dbReference type="ARBA" id="ARBA00022576"/>
    </source>
</evidence>
<name>A0A8D9D1Q8_BRACM</name>
<feature type="transmembrane region" description="Helical" evidence="22">
    <location>
        <begin position="1080"/>
        <end position="1097"/>
    </location>
</feature>
<evidence type="ECO:0000256" key="9">
    <source>
        <dbReference type="ARBA" id="ARBA00022692"/>
    </source>
</evidence>
<feature type="transmembrane region" description="Helical" evidence="22">
    <location>
        <begin position="692"/>
        <end position="710"/>
    </location>
</feature>
<keyword evidence="6 21" id="KW-0032">Aminotransferase</keyword>
<feature type="transmembrane region" description="Helical" evidence="22">
    <location>
        <begin position="50"/>
        <end position="69"/>
    </location>
</feature>
<dbReference type="GO" id="GO:0009082">
    <property type="term" value="P:branched-chain amino acid biosynthetic process"/>
    <property type="evidence" value="ECO:0007669"/>
    <property type="project" value="UniProtKB-KW"/>
</dbReference>
<feature type="transmembrane region" description="Helical" evidence="22">
    <location>
        <begin position="780"/>
        <end position="798"/>
    </location>
</feature>
<dbReference type="InterPro" id="IPR005786">
    <property type="entry name" value="B_amino_transII"/>
</dbReference>
<dbReference type="InterPro" id="IPR001544">
    <property type="entry name" value="Aminotrans_IV"/>
</dbReference>
<feature type="transmembrane region" description="Helical" evidence="22">
    <location>
        <begin position="406"/>
        <end position="425"/>
    </location>
</feature>
<evidence type="ECO:0000256" key="12">
    <source>
        <dbReference type="ARBA" id="ARBA00022898"/>
    </source>
</evidence>
<dbReference type="InterPro" id="IPR036038">
    <property type="entry name" value="Aminotransferase-like"/>
</dbReference>
<feature type="transmembrane region" description="Helical" evidence="22">
    <location>
        <begin position="297"/>
        <end position="318"/>
    </location>
</feature>
<dbReference type="GO" id="GO:0045493">
    <property type="term" value="P:xylan catabolic process"/>
    <property type="evidence" value="ECO:0007669"/>
    <property type="project" value="UniProtKB-KW"/>
</dbReference>
<evidence type="ECO:0000256" key="22">
    <source>
        <dbReference type="SAM" id="Phobius"/>
    </source>
</evidence>
<gene>
    <name evidence="24" type="ORF">BRAPAZ1V2_A09P77860.2</name>
</gene>
<keyword evidence="16" id="KW-0119">Carbohydrate metabolism</keyword>
<dbReference type="GO" id="GO:0031176">
    <property type="term" value="F:endo-1,4-beta-xylanase activity"/>
    <property type="evidence" value="ECO:0007669"/>
    <property type="project" value="UniProtKB-ARBA"/>
</dbReference>
<dbReference type="FunFam" id="2.60.120.260:FF:000103">
    <property type="entry name" value="Glycosyl hydrolase family 10 protein"/>
    <property type="match status" value="1"/>
</dbReference>
<feature type="transmembrane region" description="Helical" evidence="22">
    <location>
        <begin position="258"/>
        <end position="277"/>
    </location>
</feature>
<evidence type="ECO:0000256" key="19">
    <source>
        <dbReference type="PROSITE-ProRule" id="PRU10061"/>
    </source>
</evidence>
<sequence>MLLSLSSLPRFFSSKMKSYATEYNPSAVETAGNNFDDDGREKRTGTLMTATAHIITAVIGSGVLSLAWAIAQLGWVAGTVILVTFAVINYFTSTMLADCYRSPDTGIRNYNYMDVVRAYLGGWKVKLCGLAQYGSLVGITIGYTITASISLVAIGKANCFHDKGHDAKCSVSNYPLMAAFGITQIVLSQIHNFHKLSFLSIIATVMSFSYASIGIGLALAALASGKVGKTDLTGTVVGVDVTASDKIWRSFQAAGDIAFSYAFSVVLVEIQACILSIRDDTLRSSPPENKVMKKASLAGVSTTTGFYILCGCIGYAAFGNQAPGDFLTDFGFYEPYWLIDFANACIAVHLIAAYQAFLYEFTSRYMVSPLNMKTFDTSSAVESGTVAGNNVDDDGGEKRTGTLMTASAHIITAVIGSGVLSLAWAIAQLGWVAGTVLLVSFAVVVNYTSRMLADCYRSPDAGTRNNTYMDVVRAYLGGRKVQLCGLAQYGSLVGMTIGYTITASISLVAIGKANCFHDKGHGAKCLVSNYPAMAAFGIIQIVLSQIPNFHKLSFLSIIAAVMSFSYSSIGTGLALADLASGKVGKTELTGTVVGVDVTASDKLWKSFQAAGNIAFSYAYSVVLVEIQACIFSTRNDTLSSSPPENIVMKKASLVGVSTATAFYILCACMGYATFGSQAPGDLLTDFGFYEPYWLIDFANACIAVHLIGVYQQVIAQPIFQFVEKKCNKAWPESNFITKEHSMNIPLLGKCRINFFRLVWRTIYVIFSTVIAMIFPFFNAVLGLIGAVAFWPLTVYFPVEMHISQKKIKKYTMRWIGLKLLVLVCLIVSLLAAVGSIVGLISSLIRRKENMTLYISRLQFSHTHTHGPSTYPMINTNSYECLQNIISIDVCVHASSIYRYVIHSSSPMLLHISFLSSSVSPLKMKSFDTSSVVESGAGAGNNVDDDCREKRTGTLITASAHIITTVIGSGVLSLAWAIAQLGWVVGTVILVAFAVIVNYTSRMLADSYRSPEGTRNYTYMDVVRVYLGGRKVQLCGLAQFGSLVGVTIGYTITASISLVAIGKANCFHDKGHGAKCSVSNYPLMAAFGIVQIFLSQIPNFHKLSFLSIIATVMSFSYASIGFGLALAALASGKVGKTGLTGTVVGVDVTASDKLWKSFQAAGNIAFSYAYSVVLVEIQACIISINDDTLRSSPPENKKSQTTQCLTLFYDQPTRPKQDKYIETETEKHREANEKSDEFCFRPFFFSKAYLIDAYWTPPTTNHLSPLFSSPSLKVQATTLMAHSNIVHNGDFSDGLEPWHPNACQAFVVSSDSSSSDSGYAVVTNRKETWQGLEQDITPQVSPGVTYNVSACVGVSGPFHESSQVLATVRLEHDDSPTEYIFVGKTYASRDKWVDLEGTFSISNMPDRVVIYLEGPPPEKDLLIRSVTVKDSTSCDFQERGENKAAFSVYPPLNIITNHDFSDGLCSWNSNSCDSFVVGSNECNSESYAVVNNRSETWQGLEQDITDRVSPGYSYKVSASVSVWGPVQRSAQVLATLKLEHQGSPTEFKLIGKTCVSNDVWKTLEGTFVLSGRPDRVVFFLEGPPPGVDLLIKSVTIHCESDNQFERSRDFSSAPEAAHHHIFLNSSFSDGLNHWSGRGCNLMLHESLADGRILPHSGTCFASATERTHKWSGIEQDITERVQRKLIYEASSVVRLSHSHHTVQATLYVQYLDQREEYIGISSVEANHDDWVKLKGKFLLNGSPARAVVYIEGPPPGIDVFVDHFEVKPAEKPSPSRRPYIESHVFGMNIVSNSHLTDGTIEGWFPLGDCHLRVGEGSPQILPPLAKHSLRTTHEYLSGRYVLATNRSGTWMGPAQMITDKVKLFLTYQVSAWVKVGSGGGLTCPQDVNIALSVDGKWVNGGKVEVKDGDWHEVVGSFRIEKQAREVMLHVQGPSPGVDLMVAGLQIFAVDHKARLSYLKGQADMVRKRNVHLKVTGLDPSELSGATVKIRQTSNSFPLGSCISRSNIDNEDFVEFFLNNFKWAVFGNELKWSWTEPEQGNLNYRDADEMLGFCETYNVQTRGHCIFWEVESAIQPWVQQLSEPTLEAAVENRLTDLLTRYNGKFRHYDVNNEMLHGSFYRDKLGFDARAKMFRTAHELDPLARLFLNEYHIEDGFDSRSSPEKYIKLVHKLQKKGAPVGGIGIQGHITSPVGHIVRNALDKLSTLGLPIWFTELDVSSVNEHVRGDDLEVMLWEAFAHPAVEGVMLWGFWELFMSREDAHLVDADGEVNEAGRRFLEIKREWLTFVEGVVEDGEGGFEFRGYHGSYVVEVVTCEGSSSTTKNKGSAIVKMIKTISSLRKSLALPIHLHIRTLQTSSKYNAQAASALREERKKPVYQDDEYADMDWDNLGFALTPADYMYVMKCSKDGEFTKGELSRFGNIELSPSAGAIYEGTKAYRKENGKVLLFRPDHNAIRMQLGAERMLMPSPSVDQFVDAVKQTAFANKRWVPPSGKGSMYIRPLLMGTGPVLGLGPAPEYTFIVYASPVGNYFKEGTTALNLYVEEEHARAAPGGSGGVKSITNYAPVLKALSRAKSLGFSDVLYLDSVKKKYLEEASACNVFVVKGRTISTPATNGTILEGITRKSVMEIAGDQGYQVVEKAVHVNEVMDADEVFCTGTAVGVAPVGTITYQDKRVEYETGDESVCQKLRSVLVGIQTGLVEDTKGWVTCIK</sequence>
<evidence type="ECO:0000256" key="15">
    <source>
        <dbReference type="ARBA" id="ARBA00023136"/>
    </source>
</evidence>
<comment type="similarity">
    <text evidence="3">Belongs to the glycosyl hydrolase 10 (cellulase F) family.</text>
</comment>
<dbReference type="InterPro" id="IPR031158">
    <property type="entry name" value="GH10_AS"/>
</dbReference>
<accession>A0A8D9D1Q8</accession>
<keyword evidence="13" id="KW-0029">Amino-acid transport</keyword>
<evidence type="ECO:0000256" key="8">
    <source>
        <dbReference type="ARBA" id="ARBA00022679"/>
    </source>
</evidence>
<dbReference type="PANTHER" id="PTHR31490">
    <property type="entry name" value="GLYCOSYL HYDROLASE"/>
    <property type="match status" value="1"/>
</dbReference>
<feature type="transmembrane region" description="Helical" evidence="22">
    <location>
        <begin position="1104"/>
        <end position="1129"/>
    </location>
</feature>
<feature type="transmembrane region" description="Helical" evidence="22">
    <location>
        <begin position="75"/>
        <end position="92"/>
    </location>
</feature>
<keyword evidence="5" id="KW-0813">Transport</keyword>
<dbReference type="InterPro" id="IPR018300">
    <property type="entry name" value="Aminotrans_IV_CS"/>
</dbReference>
<evidence type="ECO:0000256" key="2">
    <source>
        <dbReference type="ARBA" id="ARBA00004370"/>
    </source>
</evidence>
<evidence type="ECO:0000256" key="7">
    <source>
        <dbReference type="ARBA" id="ARBA00022651"/>
    </source>
</evidence>
<comment type="similarity">
    <text evidence="4 21">Belongs to the class-IV pyridoxal-phosphate-dependent aminotransferase family.</text>
</comment>
<dbReference type="SUPFAM" id="SSF51445">
    <property type="entry name" value="(Trans)glycosidases"/>
    <property type="match status" value="1"/>
</dbReference>
<feature type="transmembrane region" description="Helical" evidence="22">
    <location>
        <begin position="819"/>
        <end position="844"/>
    </location>
</feature>
<evidence type="ECO:0000313" key="24">
    <source>
        <dbReference type="EMBL" id="CAG7867319.1"/>
    </source>
</evidence>
<keyword evidence="15 22" id="KW-0472">Membrane</keyword>
<evidence type="ECO:0000256" key="13">
    <source>
        <dbReference type="ARBA" id="ARBA00022970"/>
    </source>
</evidence>
<reference evidence="24 25" key="1">
    <citation type="submission" date="2021-07" db="EMBL/GenBank/DDBJ databases">
        <authorList>
            <consortium name="Genoscope - CEA"/>
            <person name="William W."/>
        </authorList>
    </citation>
    <scope>NUCLEOTIDE SEQUENCE [LARGE SCALE GENOMIC DNA]</scope>
</reference>
<feature type="active site" description="Nucleophile" evidence="19">
    <location>
        <position position="2212"/>
    </location>
</feature>
<feature type="transmembrane region" description="Helical" evidence="22">
    <location>
        <begin position="431"/>
        <end position="448"/>
    </location>
</feature>
<evidence type="ECO:0000256" key="5">
    <source>
        <dbReference type="ARBA" id="ARBA00022448"/>
    </source>
</evidence>
<feature type="transmembrane region" description="Helical" evidence="22">
    <location>
        <begin position="489"/>
        <end position="510"/>
    </location>
</feature>
<comment type="subcellular location">
    <subcellularLocation>
        <location evidence="2">Membrane</location>
    </subcellularLocation>
</comment>
<keyword evidence="10" id="KW-0677">Repeat</keyword>
<dbReference type="InterPro" id="IPR001000">
    <property type="entry name" value="GH10_dom"/>
</dbReference>
<dbReference type="GO" id="GO:0016020">
    <property type="term" value="C:membrane"/>
    <property type="evidence" value="ECO:0007669"/>
    <property type="project" value="UniProtKB-SubCell"/>
</dbReference>
<dbReference type="InterPro" id="IPR017853">
    <property type="entry name" value="GH"/>
</dbReference>
<keyword evidence="8 21" id="KW-0808">Transferase</keyword>
<dbReference type="InterPro" id="IPR043132">
    <property type="entry name" value="BCAT-like_C"/>
</dbReference>
<feature type="transmembrane region" description="Helical" evidence="22">
    <location>
        <begin position="651"/>
        <end position="672"/>
    </location>
</feature>
<dbReference type="EMBL" id="LS974625">
    <property type="protein sequence ID" value="CAG7867319.1"/>
    <property type="molecule type" value="Genomic_DNA"/>
</dbReference>
<dbReference type="PROSITE" id="PS00591">
    <property type="entry name" value="GH10_1"/>
    <property type="match status" value="1"/>
</dbReference>
<evidence type="ECO:0000256" key="1">
    <source>
        <dbReference type="ARBA" id="ARBA00001933"/>
    </source>
</evidence>
<evidence type="ECO:0000256" key="20">
    <source>
        <dbReference type="RuleBase" id="RU004516"/>
    </source>
</evidence>
<dbReference type="FunFam" id="3.20.20.80:FF:000104">
    <property type="entry name" value="Endo-1,4-beta-xylanase A"/>
    <property type="match status" value="1"/>
</dbReference>
<keyword evidence="11" id="KW-0378">Hydrolase</keyword>
<dbReference type="PROSITE" id="PS00770">
    <property type="entry name" value="AA_TRANSFER_CLASS_4"/>
    <property type="match status" value="1"/>
</dbReference>
<dbReference type="Gene3D" id="3.20.20.80">
    <property type="entry name" value="Glycosidases"/>
    <property type="match status" value="1"/>
</dbReference>
<dbReference type="SMART" id="SM00633">
    <property type="entry name" value="Glyco_10"/>
    <property type="match status" value="1"/>
</dbReference>
<dbReference type="InterPro" id="IPR043131">
    <property type="entry name" value="BCAT-like_N"/>
</dbReference>
<evidence type="ECO:0000256" key="18">
    <source>
        <dbReference type="ARBA" id="ARBA00023326"/>
    </source>
</evidence>
<dbReference type="SUPFAM" id="SSF56752">
    <property type="entry name" value="D-aminoacid aminotransferase-like PLP-dependent enzymes"/>
    <property type="match status" value="1"/>
</dbReference>
<feature type="transmembrane region" description="Helical" evidence="22">
    <location>
        <begin position="554"/>
        <end position="576"/>
    </location>
</feature>
<dbReference type="Pfam" id="PF00331">
    <property type="entry name" value="Glyco_hydro_10"/>
    <property type="match status" value="1"/>
</dbReference>
<keyword evidence="7" id="KW-0858">Xylan degradation</keyword>
<evidence type="ECO:0000256" key="21">
    <source>
        <dbReference type="RuleBase" id="RU004517"/>
    </source>
</evidence>
<dbReference type="EC" id="2.6.1.42" evidence="21"/>
<evidence type="ECO:0000256" key="17">
    <source>
        <dbReference type="ARBA" id="ARBA00023295"/>
    </source>
</evidence>
<comment type="catalytic activity">
    <reaction evidence="21">
        <text>L-isoleucine + 2-oxoglutarate = (S)-3-methyl-2-oxopentanoate + L-glutamate</text>
        <dbReference type="Rhea" id="RHEA:24801"/>
        <dbReference type="ChEBI" id="CHEBI:16810"/>
        <dbReference type="ChEBI" id="CHEBI:29985"/>
        <dbReference type="ChEBI" id="CHEBI:35146"/>
        <dbReference type="ChEBI" id="CHEBI:58045"/>
        <dbReference type="EC" id="2.6.1.42"/>
    </reaction>
</comment>
<proteinExistence type="inferred from homology"/>
<dbReference type="Pfam" id="PF01490">
    <property type="entry name" value="Aa_trans"/>
    <property type="match status" value="3"/>
</dbReference>
<dbReference type="NCBIfam" id="TIGR01123">
    <property type="entry name" value="ilvE_II"/>
    <property type="match status" value="1"/>
</dbReference>
<evidence type="ECO:0000256" key="4">
    <source>
        <dbReference type="ARBA" id="ARBA00009320"/>
    </source>
</evidence>
<evidence type="ECO:0000259" key="23">
    <source>
        <dbReference type="PROSITE" id="PS51760"/>
    </source>
</evidence>
<dbReference type="InterPro" id="IPR003305">
    <property type="entry name" value="CenC_carb-bd"/>
</dbReference>
<feature type="transmembrane region" description="Helical" evidence="22">
    <location>
        <begin position="530"/>
        <end position="547"/>
    </location>
</feature>
<dbReference type="GO" id="GO:0006865">
    <property type="term" value="P:amino acid transport"/>
    <property type="evidence" value="ECO:0007669"/>
    <property type="project" value="UniProtKB-KW"/>
</dbReference>
<dbReference type="InterPro" id="IPR008979">
    <property type="entry name" value="Galactose-bd-like_sf"/>
</dbReference>
<dbReference type="PROSITE" id="PS51760">
    <property type="entry name" value="GH10_2"/>
    <property type="match status" value="1"/>
</dbReference>
<dbReference type="InterPro" id="IPR044846">
    <property type="entry name" value="GH10"/>
</dbReference>
<dbReference type="Gene3D" id="2.60.120.260">
    <property type="entry name" value="Galactose-binding domain-like"/>
    <property type="match status" value="4"/>
</dbReference>
<feature type="transmembrane region" description="Helical" evidence="22">
    <location>
        <begin position="757"/>
        <end position="774"/>
    </location>
</feature>
<evidence type="ECO:0000256" key="11">
    <source>
        <dbReference type="ARBA" id="ARBA00022801"/>
    </source>
</evidence>